<comment type="caution">
    <text evidence="17">The sequence shown here is derived from an EMBL/GenBank/DDBJ whole genome shotgun (WGS) entry which is preliminary data.</text>
</comment>
<keyword evidence="3" id="KW-0575">Peroxidase</keyword>
<dbReference type="CDD" id="cd06186">
    <property type="entry name" value="NOX_Duox_like_FAD_NADP"/>
    <property type="match status" value="1"/>
</dbReference>
<feature type="compositionally biased region" description="Basic and acidic residues" evidence="13">
    <location>
        <begin position="139"/>
        <end position="149"/>
    </location>
</feature>
<dbReference type="AlphaFoldDB" id="A0A8T2C016"/>
<name>A0A8T2C016_9BRAS</name>
<gene>
    <name evidence="17" type="ORF">ISN45_Aa01g011580</name>
</gene>
<protein>
    <submittedName>
        <fullName evidence="17">FAD-binding domain ferredoxin reductase-type</fullName>
    </submittedName>
</protein>
<keyword evidence="12 14" id="KW-0472">Membrane</keyword>
<dbReference type="PANTHER" id="PTHR11972:SF44">
    <property type="entry name" value="RESPIRATORY BURST OXIDASE HOMOLOG PROTEIN E"/>
    <property type="match status" value="1"/>
</dbReference>
<evidence type="ECO:0000259" key="16">
    <source>
        <dbReference type="PROSITE" id="PS51384"/>
    </source>
</evidence>
<dbReference type="PROSITE" id="PS00018">
    <property type="entry name" value="EF_HAND_1"/>
    <property type="match status" value="1"/>
</dbReference>
<evidence type="ECO:0000256" key="9">
    <source>
        <dbReference type="ARBA" id="ARBA00022857"/>
    </source>
</evidence>
<evidence type="ECO:0000256" key="10">
    <source>
        <dbReference type="ARBA" id="ARBA00022989"/>
    </source>
</evidence>
<keyword evidence="8" id="KW-0106">Calcium</keyword>
<dbReference type="CDD" id="cd00051">
    <property type="entry name" value="EFh"/>
    <property type="match status" value="1"/>
</dbReference>
<reference evidence="17 18" key="1">
    <citation type="submission" date="2020-12" db="EMBL/GenBank/DDBJ databases">
        <title>Concerted genomic and epigenomic changes stabilize Arabidopsis allopolyploids.</title>
        <authorList>
            <person name="Chen Z."/>
        </authorList>
    </citation>
    <scope>NUCLEOTIDE SEQUENCE [LARGE SCALE GENOMIC DNA]</scope>
    <source>
        <strain evidence="17">Allo738</strain>
        <tissue evidence="17">Leaf</tissue>
    </source>
</reference>
<dbReference type="GO" id="GO:0016174">
    <property type="term" value="F:NAD(P)H oxidase H2O2-forming activity"/>
    <property type="evidence" value="ECO:0007669"/>
    <property type="project" value="TreeGrafter"/>
</dbReference>
<feature type="domain" description="EF-hand" evidence="15">
    <location>
        <begin position="274"/>
        <end position="309"/>
    </location>
</feature>
<evidence type="ECO:0000256" key="8">
    <source>
        <dbReference type="ARBA" id="ARBA00022837"/>
    </source>
</evidence>
<evidence type="ECO:0000256" key="3">
    <source>
        <dbReference type="ARBA" id="ARBA00022559"/>
    </source>
</evidence>
<dbReference type="InterPro" id="IPR017927">
    <property type="entry name" value="FAD-bd_FR_type"/>
</dbReference>
<evidence type="ECO:0000313" key="17">
    <source>
        <dbReference type="EMBL" id="KAG7592249.1"/>
    </source>
</evidence>
<keyword evidence="10 14" id="KW-1133">Transmembrane helix</keyword>
<evidence type="ECO:0000256" key="6">
    <source>
        <dbReference type="ARBA" id="ARBA00022723"/>
    </source>
</evidence>
<dbReference type="InterPro" id="IPR013112">
    <property type="entry name" value="FAD-bd_8"/>
</dbReference>
<feature type="transmembrane region" description="Helical" evidence="14">
    <location>
        <begin position="760"/>
        <end position="777"/>
    </location>
</feature>
<dbReference type="FunFam" id="3.40.50.80:FF:000028">
    <property type="entry name" value="Respiratory burst oxidase protein E"/>
    <property type="match status" value="1"/>
</dbReference>
<dbReference type="GO" id="GO:0005886">
    <property type="term" value="C:plasma membrane"/>
    <property type="evidence" value="ECO:0007669"/>
    <property type="project" value="TreeGrafter"/>
</dbReference>
<dbReference type="Pfam" id="PF08030">
    <property type="entry name" value="NAD_binding_6"/>
    <property type="match status" value="1"/>
</dbReference>
<sequence length="958" mass="108432">MKLSPLSFSTGSSFSHADGIDDGVELRSSPFAGGAMLPVFLNGLSRSNGESGSGSSWERELVEVTLELDVGDDSILICGMSEAAEAVEAASVDSRPRSVDLVTARLSRSLSTASTRIRQKLGKLLRSESWKTTTSSTAGERERDLERQTAETSGIMTARDRRREDAILQRSTSSAQRALKGLQFINKTTKGNSCDCDWDCNCDQMWKKVEKRFESLSKEGLLARDDFGECVGMVDSKEFAVSVFDALARRRRQKLEKITKDELHDFWLQISDQSFDARLQIFFDMADSNEDGKITREEIKELLMLSASANKLAKLKEQAEEYASLIMEELDPENFGYIELWQLETLLLQRDAYMNYSRPLSTTSAGVSTPRRNLIRPRHVVRKCRKKLQCLVLDNWQRSWVLLLWIMLMAILFVWKFLEYREKAAFKVMGYCLTTAKGAAETLKLNMALVLLPVCRNTLTWLRSTRARACVPFDDNINFHKIIACAIAIGILVHAGTHLACDFPRIINSSPEEFALIASAFNGTKPTFKDLMTGAEGITGISMVILTTIAFTLASTHFRRNRVRLPAPLDRLTGFNAFWYTHHLLVVVYIMLIVHGTFLFFADKWYQKTTWMYISVPLVLYVAERSLRACRSKHYSVKILKVSMLPGEVLSLIMSKPPGFKYKSGQYIFLQCPTISRFEWHPFSITSAPGDDQLSVHIRTLGDWTEELRRVLTVGKDLSTCVIGRSKFSAYCNIDTINRPKLLVDGPYGAPAQDYRSYDVLLLIGLGIGATPFISILKDLLNNSRDEQTDNEFSRSDFSWNSYTSSYTTTTPTSTHGGKKKAVKAHFYWVTREPGSVEWFRGVMEEISDMDRRGQIELHNYLTSVYDEGDARSTLIKMVQALNHAKHGVDILSGTRVRTHFARPNWKEVFSSIARKHPNSTVGVFYCGIPTVAKELKKQAQDMSQKTTTRFEFHKEHF</sequence>
<feature type="region of interest" description="Disordered" evidence="13">
    <location>
        <begin position="132"/>
        <end position="152"/>
    </location>
</feature>
<dbReference type="SFLD" id="SFLDG01168">
    <property type="entry name" value="Ferric_reductase_subgroup_(FRE"/>
    <property type="match status" value="1"/>
</dbReference>
<dbReference type="EMBL" id="JAEFBK010000006">
    <property type="protein sequence ID" value="KAG7592249.1"/>
    <property type="molecule type" value="Genomic_DNA"/>
</dbReference>
<evidence type="ECO:0000256" key="7">
    <source>
        <dbReference type="ARBA" id="ARBA00022827"/>
    </source>
</evidence>
<dbReference type="GO" id="GO:0004601">
    <property type="term" value="F:peroxidase activity"/>
    <property type="evidence" value="ECO:0007669"/>
    <property type="project" value="UniProtKB-KW"/>
</dbReference>
<dbReference type="InterPro" id="IPR013623">
    <property type="entry name" value="NADPH_Ox"/>
</dbReference>
<comment type="subcellular location">
    <subcellularLocation>
        <location evidence="1">Membrane</location>
        <topology evidence="1">Multi-pass membrane protein</topology>
    </subcellularLocation>
</comment>
<dbReference type="InterPro" id="IPR013121">
    <property type="entry name" value="Fe_red_NAD-bd_6"/>
</dbReference>
<dbReference type="InterPro" id="IPR002048">
    <property type="entry name" value="EF_hand_dom"/>
</dbReference>
<feature type="transmembrane region" description="Helical" evidence="14">
    <location>
        <begin position="578"/>
        <end position="602"/>
    </location>
</feature>
<dbReference type="PROSITE" id="PS51384">
    <property type="entry name" value="FAD_FR"/>
    <property type="match status" value="1"/>
</dbReference>
<feature type="domain" description="FAD-binding FR-type" evidence="16">
    <location>
        <begin position="632"/>
        <end position="754"/>
    </location>
</feature>
<dbReference type="InterPro" id="IPR018247">
    <property type="entry name" value="EF_Hand_1_Ca_BS"/>
</dbReference>
<dbReference type="InterPro" id="IPR050369">
    <property type="entry name" value="RBOH/FRE"/>
</dbReference>
<dbReference type="InterPro" id="IPR013130">
    <property type="entry name" value="Fe3_Rdtase_TM_dom"/>
</dbReference>
<evidence type="ECO:0000256" key="11">
    <source>
        <dbReference type="ARBA" id="ARBA00023002"/>
    </source>
</evidence>
<evidence type="ECO:0000259" key="15">
    <source>
        <dbReference type="PROSITE" id="PS50222"/>
    </source>
</evidence>
<proteinExistence type="inferred from homology"/>
<evidence type="ECO:0000256" key="2">
    <source>
        <dbReference type="ARBA" id="ARBA00007975"/>
    </source>
</evidence>
<keyword evidence="9" id="KW-0521">NADP</keyword>
<evidence type="ECO:0000256" key="12">
    <source>
        <dbReference type="ARBA" id="ARBA00023136"/>
    </source>
</evidence>
<feature type="transmembrane region" description="Helical" evidence="14">
    <location>
        <begin position="538"/>
        <end position="558"/>
    </location>
</feature>
<evidence type="ECO:0000313" key="18">
    <source>
        <dbReference type="Proteomes" id="UP000694240"/>
    </source>
</evidence>
<dbReference type="FunFam" id="1.10.238.10:FF:000049">
    <property type="entry name" value="Respiratory burst oxidase homolog A"/>
    <property type="match status" value="1"/>
</dbReference>
<keyword evidence="18" id="KW-1185">Reference proteome</keyword>
<dbReference type="Pfam" id="PF01794">
    <property type="entry name" value="Ferric_reduct"/>
    <property type="match status" value="1"/>
</dbReference>
<dbReference type="Proteomes" id="UP000694240">
    <property type="component" value="Chromosome 6"/>
</dbReference>
<dbReference type="SFLD" id="SFLDG01169">
    <property type="entry name" value="NADPH_oxidase_subgroup_(NOX)"/>
    <property type="match status" value="1"/>
</dbReference>
<keyword evidence="5 14" id="KW-0812">Transmembrane</keyword>
<evidence type="ECO:0000256" key="1">
    <source>
        <dbReference type="ARBA" id="ARBA00004141"/>
    </source>
</evidence>
<keyword evidence="6" id="KW-0479">Metal-binding</keyword>
<organism evidence="17 18">
    <name type="scientific">Arabidopsis thaliana x Arabidopsis arenosa</name>
    <dbReference type="NCBI Taxonomy" id="1240361"/>
    <lineage>
        <taxon>Eukaryota</taxon>
        <taxon>Viridiplantae</taxon>
        <taxon>Streptophyta</taxon>
        <taxon>Embryophyta</taxon>
        <taxon>Tracheophyta</taxon>
        <taxon>Spermatophyta</taxon>
        <taxon>Magnoliopsida</taxon>
        <taxon>eudicotyledons</taxon>
        <taxon>Gunneridae</taxon>
        <taxon>Pentapetalae</taxon>
        <taxon>rosids</taxon>
        <taxon>malvids</taxon>
        <taxon>Brassicales</taxon>
        <taxon>Brassicaceae</taxon>
        <taxon>Camelineae</taxon>
        <taxon>Arabidopsis</taxon>
    </lineage>
</organism>
<dbReference type="PROSITE" id="PS50222">
    <property type="entry name" value="EF_HAND_2"/>
    <property type="match status" value="1"/>
</dbReference>
<feature type="transmembrane region" description="Helical" evidence="14">
    <location>
        <begin position="400"/>
        <end position="418"/>
    </location>
</feature>
<dbReference type="Pfam" id="PF08022">
    <property type="entry name" value="FAD_binding_8"/>
    <property type="match status" value="1"/>
</dbReference>
<dbReference type="Pfam" id="PF08414">
    <property type="entry name" value="NADPH_Ox"/>
    <property type="match status" value="1"/>
</dbReference>
<keyword evidence="4" id="KW-0285">Flavoprotein</keyword>
<evidence type="ECO:0000256" key="13">
    <source>
        <dbReference type="SAM" id="MobiDB-lite"/>
    </source>
</evidence>
<keyword evidence="11" id="KW-0560">Oxidoreductase</keyword>
<evidence type="ECO:0000256" key="5">
    <source>
        <dbReference type="ARBA" id="ARBA00022692"/>
    </source>
</evidence>
<dbReference type="GO" id="GO:0005509">
    <property type="term" value="F:calcium ion binding"/>
    <property type="evidence" value="ECO:0007669"/>
    <property type="project" value="InterPro"/>
</dbReference>
<keyword evidence="7" id="KW-0274">FAD</keyword>
<evidence type="ECO:0000256" key="4">
    <source>
        <dbReference type="ARBA" id="ARBA00022630"/>
    </source>
</evidence>
<dbReference type="PANTHER" id="PTHR11972">
    <property type="entry name" value="NADPH OXIDASE"/>
    <property type="match status" value="1"/>
</dbReference>
<evidence type="ECO:0000256" key="14">
    <source>
        <dbReference type="SAM" id="Phobius"/>
    </source>
</evidence>
<accession>A0A8T2C016</accession>
<dbReference type="FunFam" id="2.40.30.10:FF:000019">
    <property type="entry name" value="Respiratory burst oxidase homolog A"/>
    <property type="match status" value="1"/>
</dbReference>
<comment type="similarity">
    <text evidence="2">Belongs to the RBOH (TC 5.B.1.3) family.</text>
</comment>